<dbReference type="SMART" id="SM00822">
    <property type="entry name" value="PKS_KR"/>
    <property type="match status" value="1"/>
</dbReference>
<comment type="caution">
    <text evidence="3">The sequence shown here is derived from an EMBL/GenBank/DDBJ whole genome shotgun (WGS) entry which is preliminary data.</text>
</comment>
<dbReference type="InterPro" id="IPR020904">
    <property type="entry name" value="Sc_DH/Rdtase_CS"/>
</dbReference>
<feature type="domain" description="Ketoreductase" evidence="2">
    <location>
        <begin position="11"/>
        <end position="169"/>
    </location>
</feature>
<dbReference type="NCBIfam" id="NF005559">
    <property type="entry name" value="PRK07231.1"/>
    <property type="match status" value="1"/>
</dbReference>
<organism evidence="3 4">
    <name type="scientific">Aromatoleum petrolei</name>
    <dbReference type="NCBI Taxonomy" id="76116"/>
    <lineage>
        <taxon>Bacteria</taxon>
        <taxon>Pseudomonadati</taxon>
        <taxon>Pseudomonadota</taxon>
        <taxon>Betaproteobacteria</taxon>
        <taxon>Rhodocyclales</taxon>
        <taxon>Rhodocyclaceae</taxon>
        <taxon>Aromatoleum</taxon>
    </lineage>
</organism>
<dbReference type="PROSITE" id="PS00061">
    <property type="entry name" value="ADH_SHORT"/>
    <property type="match status" value="1"/>
</dbReference>
<comment type="similarity">
    <text evidence="1">Belongs to the short-chain dehydrogenases/reductases (SDR) family.</text>
</comment>
<evidence type="ECO:0000259" key="2">
    <source>
        <dbReference type="SMART" id="SM00822"/>
    </source>
</evidence>
<reference evidence="3 4" key="1">
    <citation type="submission" date="2019-12" db="EMBL/GenBank/DDBJ databases">
        <title>Comparative genomics gives insights into the taxonomy of the Azoarcus-Aromatoleum group and reveals separate origins of nif in the plant-associated Azoarcus and non-plant-associated Aromatoleum sub-groups.</title>
        <authorList>
            <person name="Lafos M."/>
            <person name="Maluk M."/>
            <person name="Batista M."/>
            <person name="Junghare M."/>
            <person name="Carmona M."/>
            <person name="Faoro H."/>
            <person name="Cruz L.M."/>
            <person name="Battistoni F."/>
            <person name="De Souza E."/>
            <person name="Pedrosa F."/>
            <person name="Chen W.-M."/>
            <person name="Poole P.S."/>
            <person name="Dixon R.A."/>
            <person name="James E.K."/>
        </authorList>
    </citation>
    <scope>NUCLEOTIDE SEQUENCE [LARGE SCALE GENOMIC DNA]</scope>
    <source>
        <strain evidence="3 4">ToN1</strain>
    </source>
</reference>
<dbReference type="EC" id="1.1.1.47" evidence="3"/>
<dbReference type="RefSeq" id="WP_169206048.1">
    <property type="nucleotide sequence ID" value="NZ_CP059560.1"/>
</dbReference>
<dbReference type="Gene3D" id="3.40.50.720">
    <property type="entry name" value="NAD(P)-binding Rossmann-like Domain"/>
    <property type="match status" value="1"/>
</dbReference>
<dbReference type="GO" id="GO:0047936">
    <property type="term" value="F:glucose 1-dehydrogenase [NAD(P)+] activity"/>
    <property type="evidence" value="ECO:0007669"/>
    <property type="project" value="UniProtKB-EC"/>
</dbReference>
<dbReference type="InterPro" id="IPR036291">
    <property type="entry name" value="NAD(P)-bd_dom_sf"/>
</dbReference>
<dbReference type="InterPro" id="IPR002347">
    <property type="entry name" value="SDR_fam"/>
</dbReference>
<dbReference type="PANTHER" id="PTHR43943:SF2">
    <property type="entry name" value="DEHYDROGENASE_REDUCTASE 4"/>
    <property type="match status" value="1"/>
</dbReference>
<protein>
    <submittedName>
        <fullName evidence="3">Glucose 1-dehydrogenase</fullName>
        <ecNumber evidence="3">1.1.1.47</ecNumber>
    </submittedName>
</protein>
<dbReference type="Proteomes" id="UP000652074">
    <property type="component" value="Unassembled WGS sequence"/>
</dbReference>
<dbReference type="CDD" id="cd05233">
    <property type="entry name" value="SDR_c"/>
    <property type="match status" value="1"/>
</dbReference>
<keyword evidence="3" id="KW-0560">Oxidoreductase</keyword>
<evidence type="ECO:0000313" key="3">
    <source>
        <dbReference type="EMBL" id="NMF88634.1"/>
    </source>
</evidence>
<dbReference type="Pfam" id="PF13561">
    <property type="entry name" value="adh_short_C2"/>
    <property type="match status" value="1"/>
</dbReference>
<dbReference type="InterPro" id="IPR057326">
    <property type="entry name" value="KR_dom"/>
</dbReference>
<dbReference type="EMBL" id="WTVR01000014">
    <property type="protein sequence ID" value="NMF88634.1"/>
    <property type="molecule type" value="Genomic_DNA"/>
</dbReference>
<name>A0ABX1MRA0_9RHOO</name>
<dbReference type="PRINTS" id="PR00081">
    <property type="entry name" value="GDHRDH"/>
</dbReference>
<evidence type="ECO:0000313" key="4">
    <source>
        <dbReference type="Proteomes" id="UP000652074"/>
    </source>
</evidence>
<dbReference type="PANTHER" id="PTHR43943">
    <property type="entry name" value="DEHYDROGENASE/REDUCTASE (SDR FAMILY) MEMBER 4"/>
    <property type="match status" value="1"/>
</dbReference>
<gene>
    <name evidence="3" type="ORF">GPA26_09070</name>
</gene>
<accession>A0ABX1MRA0</accession>
<proteinExistence type="inferred from homology"/>
<evidence type="ECO:0000256" key="1">
    <source>
        <dbReference type="ARBA" id="ARBA00006484"/>
    </source>
</evidence>
<sequence length="257" mass="27389">MISPLFDLRGKVAIITGSSRGLGLASAQGMAEHGAKVVISGRKLEACEKAAADIRAAGGEAIAVASNIGRKEELQALVDAAVAQWGRVDIVMANAAIHPWVGSVLDLKEETFNKFMQVNVQSSIWLAQMTVPGMLERGYGRFIVVASIVGLVGDSITGTYGMTKAADMQFVRNMANEFASKGVTANCIAPGTFKTEMARSQWEDEETMKWYFNRNPSKRFGDVEEIAGLAVLLASPSGGYINGQTIAVDGGHTVAFR</sequence>
<dbReference type="SUPFAM" id="SSF51735">
    <property type="entry name" value="NAD(P)-binding Rossmann-fold domains"/>
    <property type="match status" value="1"/>
</dbReference>
<keyword evidence="4" id="KW-1185">Reference proteome</keyword>